<dbReference type="GeneID" id="92044039"/>
<name>A0ABR1WPE8_9PEZI</name>
<evidence type="ECO:0000313" key="4">
    <source>
        <dbReference type="Proteomes" id="UP001433268"/>
    </source>
</evidence>
<dbReference type="EMBL" id="JAQQWN010000005">
    <property type="protein sequence ID" value="KAK8085393.1"/>
    <property type="molecule type" value="Genomic_DNA"/>
</dbReference>
<evidence type="ECO:0000313" key="3">
    <source>
        <dbReference type="EMBL" id="KAK8085393.1"/>
    </source>
</evidence>
<organism evidence="3 4">
    <name type="scientific">Apiospora hydei</name>
    <dbReference type="NCBI Taxonomy" id="1337664"/>
    <lineage>
        <taxon>Eukaryota</taxon>
        <taxon>Fungi</taxon>
        <taxon>Dikarya</taxon>
        <taxon>Ascomycota</taxon>
        <taxon>Pezizomycotina</taxon>
        <taxon>Sordariomycetes</taxon>
        <taxon>Xylariomycetidae</taxon>
        <taxon>Amphisphaeriales</taxon>
        <taxon>Apiosporaceae</taxon>
        <taxon>Apiospora</taxon>
    </lineage>
</organism>
<accession>A0ABR1WPE8</accession>
<comment type="caution">
    <text evidence="3">The sequence shown here is derived from an EMBL/GenBank/DDBJ whole genome shotgun (WGS) entry which is preliminary data.</text>
</comment>
<feature type="compositionally biased region" description="Basic and acidic residues" evidence="1">
    <location>
        <begin position="44"/>
        <end position="54"/>
    </location>
</feature>
<proteinExistence type="predicted"/>
<sequence length="234" mass="25754">MVSARASAIGMAITLLWATANAAPTGVRSLDARNLGKIAERAEASLDSKPRAAEEGVDLWSDDADQAEEPETNDGLEKRAKGDKSDPYNMVVDVSQIQDMAELNCYVMLCDYGAKRQTTRINAGTTSAEEFPWASLMAGGAGAHLMSAEEDDQNIQKNMISAAFARGRVPFEKYARITFQGYDKSRTYCKALFSKPPDFSVCGNRSRFYGTLINPRDYDYVKVQNSNPIVFKHP</sequence>
<reference evidence="3 4" key="1">
    <citation type="submission" date="2023-01" db="EMBL/GenBank/DDBJ databases">
        <title>Analysis of 21 Apiospora genomes using comparative genomics revels a genus with tremendous synthesis potential of carbohydrate active enzymes and secondary metabolites.</title>
        <authorList>
            <person name="Sorensen T."/>
        </authorList>
    </citation>
    <scope>NUCLEOTIDE SEQUENCE [LARGE SCALE GENOMIC DNA]</scope>
    <source>
        <strain evidence="3 4">CBS 114990</strain>
    </source>
</reference>
<keyword evidence="2" id="KW-0732">Signal</keyword>
<keyword evidence="4" id="KW-1185">Reference proteome</keyword>
<dbReference type="RefSeq" id="XP_066669902.1">
    <property type="nucleotide sequence ID" value="XM_066810979.1"/>
</dbReference>
<evidence type="ECO:0000256" key="1">
    <source>
        <dbReference type="SAM" id="MobiDB-lite"/>
    </source>
</evidence>
<feature type="chain" id="PRO_5047364343" evidence="2">
    <location>
        <begin position="23"/>
        <end position="234"/>
    </location>
</feature>
<feature type="compositionally biased region" description="Acidic residues" evidence="1">
    <location>
        <begin position="55"/>
        <end position="74"/>
    </location>
</feature>
<dbReference type="Proteomes" id="UP001433268">
    <property type="component" value="Unassembled WGS sequence"/>
</dbReference>
<feature type="signal peptide" evidence="2">
    <location>
        <begin position="1"/>
        <end position="22"/>
    </location>
</feature>
<evidence type="ECO:0000256" key="2">
    <source>
        <dbReference type="SAM" id="SignalP"/>
    </source>
</evidence>
<protein>
    <submittedName>
        <fullName evidence="3">Uncharacterized protein</fullName>
    </submittedName>
</protein>
<gene>
    <name evidence="3" type="ORF">PG997_006664</name>
</gene>
<feature type="region of interest" description="Disordered" evidence="1">
    <location>
        <begin position="44"/>
        <end position="85"/>
    </location>
</feature>
<feature type="compositionally biased region" description="Basic and acidic residues" evidence="1">
    <location>
        <begin position="75"/>
        <end position="85"/>
    </location>
</feature>